<feature type="domain" description="DUF559" evidence="1">
    <location>
        <begin position="10"/>
        <end position="113"/>
    </location>
</feature>
<dbReference type="GO" id="GO:0004519">
    <property type="term" value="F:endonuclease activity"/>
    <property type="evidence" value="ECO:0007669"/>
    <property type="project" value="UniProtKB-KW"/>
</dbReference>
<proteinExistence type="predicted"/>
<keyword evidence="3" id="KW-1185">Reference proteome</keyword>
<dbReference type="CDD" id="cd01038">
    <property type="entry name" value="Endonuclease_DUF559"/>
    <property type="match status" value="1"/>
</dbReference>
<evidence type="ECO:0000313" key="2">
    <source>
        <dbReference type="EMBL" id="RCW27960.1"/>
    </source>
</evidence>
<organism evidence="2 3">
    <name type="scientific">Ciceribacter lividus</name>
    <dbReference type="NCBI Taxonomy" id="1197950"/>
    <lineage>
        <taxon>Bacteria</taxon>
        <taxon>Pseudomonadati</taxon>
        <taxon>Pseudomonadota</taxon>
        <taxon>Alphaproteobacteria</taxon>
        <taxon>Hyphomicrobiales</taxon>
        <taxon>Rhizobiaceae</taxon>
        <taxon>Ciceribacter</taxon>
    </lineage>
</organism>
<dbReference type="AlphaFoldDB" id="A0A6I7HS67"/>
<name>A0A6I7HS67_9HYPH</name>
<dbReference type="EMBL" id="QPIX01000002">
    <property type="protein sequence ID" value="RCW27960.1"/>
    <property type="molecule type" value="Genomic_DNA"/>
</dbReference>
<reference evidence="2 3" key="1">
    <citation type="submission" date="2018-07" db="EMBL/GenBank/DDBJ databases">
        <title>Genomic Encyclopedia of Type Strains, Phase IV (KMG-IV): sequencing the most valuable type-strain genomes for metagenomic binning, comparative biology and taxonomic classification.</title>
        <authorList>
            <person name="Goeker M."/>
        </authorList>
    </citation>
    <scope>NUCLEOTIDE SEQUENCE [LARGE SCALE GENOMIC DNA]</scope>
    <source>
        <strain evidence="2 3">DSM 25528</strain>
    </source>
</reference>
<dbReference type="Proteomes" id="UP000252582">
    <property type="component" value="Unassembled WGS sequence"/>
</dbReference>
<dbReference type="SUPFAM" id="SSF52980">
    <property type="entry name" value="Restriction endonuclease-like"/>
    <property type="match status" value="1"/>
</dbReference>
<keyword evidence="2" id="KW-0540">Nuclease</keyword>
<dbReference type="Pfam" id="PF04480">
    <property type="entry name" value="DUF559"/>
    <property type="match status" value="1"/>
</dbReference>
<gene>
    <name evidence="2" type="ORF">DFR48_102454</name>
</gene>
<dbReference type="PANTHER" id="PTHR38590:SF1">
    <property type="entry name" value="BLL0828 PROTEIN"/>
    <property type="match status" value="1"/>
</dbReference>
<dbReference type="PANTHER" id="PTHR38590">
    <property type="entry name" value="BLL0828 PROTEIN"/>
    <property type="match status" value="1"/>
</dbReference>
<accession>A0A6I7HS67</accession>
<keyword evidence="2" id="KW-0255">Endonuclease</keyword>
<dbReference type="InterPro" id="IPR047216">
    <property type="entry name" value="Endonuclease_DUF559_bact"/>
</dbReference>
<dbReference type="InterPro" id="IPR007569">
    <property type="entry name" value="DUF559"/>
</dbReference>
<protein>
    <submittedName>
        <fullName evidence="2">Very-short-patch-repair endonuclease</fullName>
    </submittedName>
</protein>
<dbReference type="InterPro" id="IPR011335">
    <property type="entry name" value="Restrct_endonuc-II-like"/>
</dbReference>
<dbReference type="RefSeq" id="WP_114362289.1">
    <property type="nucleotide sequence ID" value="NZ_QPIX01000002.1"/>
</dbReference>
<evidence type="ECO:0000259" key="1">
    <source>
        <dbReference type="Pfam" id="PF04480"/>
    </source>
</evidence>
<dbReference type="Gene3D" id="3.40.960.10">
    <property type="entry name" value="VSR Endonuclease"/>
    <property type="match status" value="1"/>
</dbReference>
<keyword evidence="2" id="KW-0378">Hydrolase</keyword>
<comment type="caution">
    <text evidence="2">The sequence shown here is derived from an EMBL/GenBank/DDBJ whole genome shotgun (WGS) entry which is preliminary data.</text>
</comment>
<sequence length="118" mass="13986">MRHRSPELHRKRARDMRADATRPEDILWQMLKDRRLEGFKFRRQVPLKGYILDFVCFEARLIVEVDGWQHAESTGDAVRDRVFRNDGFRILRFWNEEVTDGPDSVCRAILGALRNTGE</sequence>
<evidence type="ECO:0000313" key="3">
    <source>
        <dbReference type="Proteomes" id="UP000252582"/>
    </source>
</evidence>